<gene>
    <name evidence="1" type="ORF">IDH45_23840</name>
</gene>
<dbReference type="PANTHER" id="PTHR43235:SF1">
    <property type="entry name" value="GLUTAMINE AMIDOTRANSFERASE PB2B2.05-RELATED"/>
    <property type="match status" value="1"/>
</dbReference>
<dbReference type="FunFam" id="3.40.50.880:FF:000030">
    <property type="entry name" value="Gamma-glutamyl-gamma-aminobutyrate hydrolase PuuD"/>
    <property type="match status" value="1"/>
</dbReference>
<dbReference type="EMBL" id="JACXJA010000036">
    <property type="protein sequence ID" value="MBD2865016.1"/>
    <property type="molecule type" value="Genomic_DNA"/>
</dbReference>
<sequence>MDLKPIIAVTASCDENTAVLKYAYSDWIIRAGGIPVIVPFGLGEAEVRRLCGKTDGLMLTGGADIDPGYYGEEPLKELGRITPERDRLEVLLIREYASAGKPILAICRGEQVLNVAMGGSLYQDIYSQCKTIQHSQKAPTSHLSHAVTADEGSLVARIAGTNLFKVNSFHHQAVKQPAPGMRITARAGDGTVEAIESESSDRFVLGVQWHPEETAGTDDISRKLFEAFVEACRGQ</sequence>
<protein>
    <submittedName>
        <fullName evidence="1">Gamma-glutamyl-gamma-aminobutyrate hydrolase family protein</fullName>
    </submittedName>
</protein>
<reference evidence="1" key="1">
    <citation type="submission" date="2020-09" db="EMBL/GenBank/DDBJ databases">
        <title>A novel bacterium of genus Paenibacillus, isolated from South China Sea.</title>
        <authorList>
            <person name="Huang H."/>
            <person name="Mo K."/>
            <person name="Hu Y."/>
        </authorList>
    </citation>
    <scope>NUCLEOTIDE SEQUENCE</scope>
    <source>
        <strain evidence="1">IB182363</strain>
    </source>
</reference>
<dbReference type="PANTHER" id="PTHR43235">
    <property type="entry name" value="GLUTAMINE AMIDOTRANSFERASE PB2B2.05-RELATED"/>
    <property type="match status" value="1"/>
</dbReference>
<evidence type="ECO:0000313" key="2">
    <source>
        <dbReference type="Proteomes" id="UP000639396"/>
    </source>
</evidence>
<name>A0A927CFH4_9BACL</name>
<dbReference type="GO" id="GO:0005829">
    <property type="term" value="C:cytosol"/>
    <property type="evidence" value="ECO:0007669"/>
    <property type="project" value="TreeGrafter"/>
</dbReference>
<dbReference type="GO" id="GO:0033969">
    <property type="term" value="F:gamma-glutamyl-gamma-aminobutyrate hydrolase activity"/>
    <property type="evidence" value="ECO:0007669"/>
    <property type="project" value="TreeGrafter"/>
</dbReference>
<dbReference type="AlphaFoldDB" id="A0A927CFH4"/>
<evidence type="ECO:0000313" key="1">
    <source>
        <dbReference type="EMBL" id="MBD2865016.1"/>
    </source>
</evidence>
<dbReference type="InterPro" id="IPR044668">
    <property type="entry name" value="PuuD-like"/>
</dbReference>
<dbReference type="Pfam" id="PF07722">
    <property type="entry name" value="Peptidase_C26"/>
    <property type="match status" value="1"/>
</dbReference>
<organism evidence="1 2">
    <name type="scientific">Paenibacillus oceani</name>
    <dbReference type="NCBI Taxonomy" id="2772510"/>
    <lineage>
        <taxon>Bacteria</taxon>
        <taxon>Bacillati</taxon>
        <taxon>Bacillota</taxon>
        <taxon>Bacilli</taxon>
        <taxon>Bacillales</taxon>
        <taxon>Paenibacillaceae</taxon>
        <taxon>Paenibacillus</taxon>
    </lineage>
</organism>
<accession>A0A927CFH4</accession>
<dbReference type="Proteomes" id="UP000639396">
    <property type="component" value="Unassembled WGS sequence"/>
</dbReference>
<dbReference type="InterPro" id="IPR011697">
    <property type="entry name" value="Peptidase_C26"/>
</dbReference>
<dbReference type="RefSeq" id="WP_190930637.1">
    <property type="nucleotide sequence ID" value="NZ_JACXJA010000036.1"/>
</dbReference>
<keyword evidence="2" id="KW-1185">Reference proteome</keyword>
<dbReference type="InterPro" id="IPR029062">
    <property type="entry name" value="Class_I_gatase-like"/>
</dbReference>
<dbReference type="GO" id="GO:0006598">
    <property type="term" value="P:polyamine catabolic process"/>
    <property type="evidence" value="ECO:0007669"/>
    <property type="project" value="TreeGrafter"/>
</dbReference>
<keyword evidence="1" id="KW-0378">Hydrolase</keyword>
<proteinExistence type="predicted"/>
<dbReference type="CDD" id="cd01745">
    <property type="entry name" value="GATase1_2"/>
    <property type="match status" value="1"/>
</dbReference>
<dbReference type="SUPFAM" id="SSF52317">
    <property type="entry name" value="Class I glutamine amidotransferase-like"/>
    <property type="match status" value="1"/>
</dbReference>
<dbReference type="PROSITE" id="PS51273">
    <property type="entry name" value="GATASE_TYPE_1"/>
    <property type="match status" value="1"/>
</dbReference>
<comment type="caution">
    <text evidence="1">The sequence shown here is derived from an EMBL/GenBank/DDBJ whole genome shotgun (WGS) entry which is preliminary data.</text>
</comment>
<dbReference type="Gene3D" id="3.40.50.880">
    <property type="match status" value="1"/>
</dbReference>